<organism evidence="1 2">
    <name type="scientific">Pseudobacteriovorax antillogorgiicola</name>
    <dbReference type="NCBI Taxonomy" id="1513793"/>
    <lineage>
        <taxon>Bacteria</taxon>
        <taxon>Pseudomonadati</taxon>
        <taxon>Bdellovibrionota</taxon>
        <taxon>Oligoflexia</taxon>
        <taxon>Oligoflexales</taxon>
        <taxon>Pseudobacteriovoracaceae</taxon>
        <taxon>Pseudobacteriovorax</taxon>
    </lineage>
</organism>
<protein>
    <submittedName>
        <fullName evidence="1">Uncharacterized protein</fullName>
    </submittedName>
</protein>
<accession>A0A1Y6B6X3</accession>
<proteinExistence type="predicted"/>
<evidence type="ECO:0000313" key="2">
    <source>
        <dbReference type="Proteomes" id="UP000192907"/>
    </source>
</evidence>
<gene>
    <name evidence="1" type="ORF">SAMN06296036_102254</name>
</gene>
<evidence type="ECO:0000313" key="1">
    <source>
        <dbReference type="EMBL" id="SME96025.1"/>
    </source>
</evidence>
<sequence length="162" mass="18729">MIGGGFTFADKKGRDLETLHNYGMLRLAFDLDLDVPFFWAVDIESFRIQRRQDVLQDHHHGEGGGLTLGARHRPYAFWIQYGLGRLRNLKKPVENFEDKAQRFRYHSAAFGVSYAIYEREYSAIDVQAMSKLVITERGWKQAYGLKNLRLASLVISFTLLDL</sequence>
<dbReference type="Proteomes" id="UP000192907">
    <property type="component" value="Unassembled WGS sequence"/>
</dbReference>
<dbReference type="EMBL" id="FWZT01000002">
    <property type="protein sequence ID" value="SME96025.1"/>
    <property type="molecule type" value="Genomic_DNA"/>
</dbReference>
<dbReference type="STRING" id="1513793.SAMN06296036_102254"/>
<keyword evidence="2" id="KW-1185">Reference proteome</keyword>
<name>A0A1Y6B6X3_9BACT</name>
<reference evidence="2" key="1">
    <citation type="submission" date="2017-04" db="EMBL/GenBank/DDBJ databases">
        <authorList>
            <person name="Varghese N."/>
            <person name="Submissions S."/>
        </authorList>
    </citation>
    <scope>NUCLEOTIDE SEQUENCE [LARGE SCALE GENOMIC DNA]</scope>
    <source>
        <strain evidence="2">RKEM611</strain>
    </source>
</reference>
<dbReference type="AlphaFoldDB" id="A0A1Y6B6X3"/>